<evidence type="ECO:0000313" key="2">
    <source>
        <dbReference type="Proteomes" id="UP000571084"/>
    </source>
</evidence>
<dbReference type="SUPFAM" id="SSF55909">
    <property type="entry name" value="Pentein"/>
    <property type="match status" value="1"/>
</dbReference>
<dbReference type="AlphaFoldDB" id="A0A840RNR1"/>
<dbReference type="Gene3D" id="3.75.10.10">
    <property type="entry name" value="L-arginine/glycine Amidinotransferase, Chain A"/>
    <property type="match status" value="1"/>
</dbReference>
<accession>A0A840RNR1</accession>
<gene>
    <name evidence="1" type="ORF">HNR39_001829</name>
</gene>
<sequence>MRATGGSGETSNPTLGTLSEIRTSSRSTYLMCAPDHFEVSYIINPWMAGNIAHADRTVASQQWNALTSAISAVANIQLIQGRPGVPDMVFTANGGVVRGSKVVLSRFRHVEREAEEIYFARWFLTRGFEVLRLAPHLPFEGAGDALLDRKDALLWFGHGHRSDVACAGALSQLLDIEVQPLRLVDPRFYHLDTCFCPLEGGEVMYFPDAFDAASQAVITARVPAHRRIIVSATDALYFACNSVNCGNHIFLNRATPALVATLMAHGYQAHQTPLTEFLKAGGAAKCLTLKLNEPFSNADSVRSAKMVDTVDFG</sequence>
<keyword evidence="1" id="KW-0378">Hydrolase</keyword>
<dbReference type="Pfam" id="PF19420">
    <property type="entry name" value="DDAH_eukar"/>
    <property type="match status" value="1"/>
</dbReference>
<dbReference type="Proteomes" id="UP000571084">
    <property type="component" value="Unassembled WGS sequence"/>
</dbReference>
<reference evidence="1 2" key="1">
    <citation type="submission" date="2020-08" db="EMBL/GenBank/DDBJ databases">
        <title>Genomic Encyclopedia of Type Strains, Phase IV (KMG-IV): sequencing the most valuable type-strain genomes for metagenomic binning, comparative biology and taxonomic classification.</title>
        <authorList>
            <person name="Goeker M."/>
        </authorList>
    </citation>
    <scope>NUCLEOTIDE SEQUENCE [LARGE SCALE GENOMIC DNA]</scope>
    <source>
        <strain evidence="1 2">DSM 23240</strain>
    </source>
</reference>
<dbReference type="GO" id="GO:0016787">
    <property type="term" value="F:hydrolase activity"/>
    <property type="evidence" value="ECO:0007669"/>
    <property type="project" value="UniProtKB-KW"/>
</dbReference>
<organism evidence="1 2">
    <name type="scientific">Glaciimonas immobilis</name>
    <dbReference type="NCBI Taxonomy" id="728004"/>
    <lineage>
        <taxon>Bacteria</taxon>
        <taxon>Pseudomonadati</taxon>
        <taxon>Pseudomonadota</taxon>
        <taxon>Betaproteobacteria</taxon>
        <taxon>Burkholderiales</taxon>
        <taxon>Oxalobacteraceae</taxon>
        <taxon>Glaciimonas</taxon>
    </lineage>
</organism>
<dbReference type="EMBL" id="JACHHQ010000003">
    <property type="protein sequence ID" value="MBB5199997.1"/>
    <property type="molecule type" value="Genomic_DNA"/>
</dbReference>
<comment type="caution">
    <text evidence="1">The sequence shown here is derived from an EMBL/GenBank/DDBJ whole genome shotgun (WGS) entry which is preliminary data.</text>
</comment>
<evidence type="ECO:0000313" key="1">
    <source>
        <dbReference type="EMBL" id="MBB5199997.1"/>
    </source>
</evidence>
<keyword evidence="2" id="KW-1185">Reference proteome</keyword>
<protein>
    <submittedName>
        <fullName evidence="1">N-dimethylarginine dimethylaminohydrolase</fullName>
    </submittedName>
</protein>
<proteinExistence type="predicted"/>
<dbReference type="RefSeq" id="WP_168056337.1">
    <property type="nucleotide sequence ID" value="NZ_JAAOZT010000009.1"/>
</dbReference>
<name>A0A840RNR1_9BURK</name>